<dbReference type="Proteomes" id="UP000316123">
    <property type="component" value="Unassembled WGS sequence"/>
</dbReference>
<evidence type="ECO:0000313" key="2">
    <source>
        <dbReference type="Proteomes" id="UP000316123"/>
    </source>
</evidence>
<dbReference type="OrthoDB" id="3180470at2"/>
<dbReference type="RefSeq" id="WP_143045087.1">
    <property type="nucleotide sequence ID" value="NZ_FNSU01000001.1"/>
</dbReference>
<gene>
    <name evidence="1" type="ORF">FIV41_31930</name>
</gene>
<organism evidence="1 2">
    <name type="scientific">Pseudomonas marginalis</name>
    <name type="common">Pseudomonas panacis</name>
    <dbReference type="NCBI Taxonomy" id="298"/>
    <lineage>
        <taxon>Bacteria</taxon>
        <taxon>Pseudomonadati</taxon>
        <taxon>Pseudomonadota</taxon>
        <taxon>Gammaproteobacteria</taxon>
        <taxon>Pseudomonadales</taxon>
        <taxon>Pseudomonadaceae</taxon>
        <taxon>Pseudomonas</taxon>
    </lineage>
</organism>
<evidence type="ECO:0000313" key="1">
    <source>
        <dbReference type="EMBL" id="TWR48077.1"/>
    </source>
</evidence>
<comment type="caution">
    <text evidence="1">The sequence shown here is derived from an EMBL/GenBank/DDBJ whole genome shotgun (WGS) entry which is preliminary data.</text>
</comment>
<sequence length="72" mass="8278">MKVAVVYQYYQGHSSPGHSLVYELTQHLAAEGHRVTVVSGQTGYMQRDHPVLPWYRRLILREKEGAVNVIRT</sequence>
<name>A0A9X9BME1_PSEMA</name>
<reference evidence="1 2" key="1">
    <citation type="submission" date="2019-06" db="EMBL/GenBank/DDBJ databases">
        <title>Pseudomonas bimorpha sp. nov. isolated from bovine raw milk and skim milk concentrate.</title>
        <authorList>
            <person name="Hofmann K."/>
            <person name="Huptas C."/>
            <person name="Doll E."/>
            <person name="Scherer S."/>
            <person name="Wenning M."/>
        </authorList>
    </citation>
    <scope>NUCLEOTIDE SEQUENCE [LARGE SCALE GENOMIC DNA]</scope>
    <source>
        <strain evidence="1 2">DSM 13124</strain>
    </source>
</reference>
<dbReference type="AlphaFoldDB" id="A0A9X9BME1"/>
<proteinExistence type="predicted"/>
<dbReference type="EMBL" id="VFEQ01000041">
    <property type="protein sequence ID" value="TWR48077.1"/>
    <property type="molecule type" value="Genomic_DNA"/>
</dbReference>
<dbReference type="SUPFAM" id="SSF53756">
    <property type="entry name" value="UDP-Glycosyltransferase/glycogen phosphorylase"/>
    <property type="match status" value="1"/>
</dbReference>
<accession>A0A9X9BME1</accession>
<dbReference type="Gene3D" id="3.40.50.2000">
    <property type="entry name" value="Glycogen Phosphorylase B"/>
    <property type="match status" value="1"/>
</dbReference>
<protein>
    <submittedName>
        <fullName evidence="1">Glycosyltransferase family 4 protein</fullName>
    </submittedName>
</protein>